<accession>A0A3B6VPQ4</accession>
<proteinExistence type="inferred from homology"/>
<keyword evidence="11" id="KW-1185">Reference proteome</keyword>
<dbReference type="InterPro" id="IPR001463">
    <property type="entry name" value="Na/Ala_symport"/>
</dbReference>
<keyword evidence="7 9" id="KW-1133">Transmembrane helix</keyword>
<dbReference type="RefSeq" id="WP_015274404.1">
    <property type="nucleotide sequence ID" value="NC_019908.1"/>
</dbReference>
<reference evidence="10 11" key="1">
    <citation type="journal article" date="2013" name="Genome Announc.">
        <title>Complete Genome Sequence of the Porcine Strain Brachyspira pilosicoli P43/6/78(T.).</title>
        <authorList>
            <person name="Lin C."/>
            <person name="den Bakker H.C."/>
            <person name="Suzuki H."/>
            <person name="Lefebure T."/>
            <person name="Ponnala L."/>
            <person name="Sun Q."/>
            <person name="Stanhope M.J."/>
            <person name="Wiedmann M."/>
            <person name="Duhamel G.E."/>
        </authorList>
    </citation>
    <scope>NUCLEOTIDE SEQUENCE [LARGE SCALE GENOMIC DNA]</scope>
    <source>
        <strain evidence="10 11">P43/6/78</strain>
    </source>
</reference>
<comment type="subcellular location">
    <subcellularLocation>
        <location evidence="1 9">Cell membrane</location>
        <topology evidence="1 9">Multi-pass membrane protein</topology>
    </subcellularLocation>
</comment>
<evidence type="ECO:0000256" key="9">
    <source>
        <dbReference type="RuleBase" id="RU363064"/>
    </source>
</evidence>
<dbReference type="Pfam" id="PF01235">
    <property type="entry name" value="Na_Ala_symp"/>
    <property type="match status" value="1"/>
</dbReference>
<evidence type="ECO:0000256" key="7">
    <source>
        <dbReference type="ARBA" id="ARBA00022989"/>
    </source>
</evidence>
<feature type="transmembrane region" description="Helical" evidence="9">
    <location>
        <begin position="398"/>
        <end position="418"/>
    </location>
</feature>
<feature type="transmembrane region" description="Helical" evidence="9">
    <location>
        <begin position="438"/>
        <end position="457"/>
    </location>
</feature>
<dbReference type="KEGG" id="bpip:BPP43_05890"/>
<dbReference type="PANTHER" id="PTHR30330:SF14">
    <property type="entry name" value="SODIUM_AMINO ACID (ALANINE) SYMPORTER"/>
    <property type="match status" value="1"/>
</dbReference>
<protein>
    <submittedName>
        <fullName evidence="10">Amino acid carrier protein</fullName>
    </submittedName>
</protein>
<feature type="transmembrane region" description="Helical" evidence="9">
    <location>
        <begin position="365"/>
        <end position="391"/>
    </location>
</feature>
<dbReference type="Gene3D" id="1.20.1740.10">
    <property type="entry name" value="Amino acid/polyamine transporter I"/>
    <property type="match status" value="1"/>
</dbReference>
<dbReference type="GO" id="GO:0005283">
    <property type="term" value="F:amino acid:sodium symporter activity"/>
    <property type="evidence" value="ECO:0007669"/>
    <property type="project" value="InterPro"/>
</dbReference>
<evidence type="ECO:0000256" key="1">
    <source>
        <dbReference type="ARBA" id="ARBA00004651"/>
    </source>
</evidence>
<dbReference type="NCBIfam" id="TIGR00835">
    <property type="entry name" value="agcS"/>
    <property type="match status" value="1"/>
</dbReference>
<organism evidence="10 11">
    <name type="scientific">Brachyspira pilosicoli P43/6/78</name>
    <dbReference type="NCBI Taxonomy" id="1042417"/>
    <lineage>
        <taxon>Bacteria</taxon>
        <taxon>Pseudomonadati</taxon>
        <taxon>Spirochaetota</taxon>
        <taxon>Spirochaetia</taxon>
        <taxon>Brachyspirales</taxon>
        <taxon>Brachyspiraceae</taxon>
        <taxon>Brachyspira</taxon>
    </lineage>
</organism>
<dbReference type="Proteomes" id="UP000010793">
    <property type="component" value="Chromosome"/>
</dbReference>
<feature type="transmembrane region" description="Helical" evidence="9">
    <location>
        <begin position="245"/>
        <end position="268"/>
    </location>
</feature>
<dbReference type="PANTHER" id="PTHR30330">
    <property type="entry name" value="AGSS FAMILY TRANSPORTER, SODIUM-ALANINE"/>
    <property type="match status" value="1"/>
</dbReference>
<evidence type="ECO:0000313" key="11">
    <source>
        <dbReference type="Proteomes" id="UP000010793"/>
    </source>
</evidence>
<feature type="transmembrane region" description="Helical" evidence="9">
    <location>
        <begin position="99"/>
        <end position="116"/>
    </location>
</feature>
<sequence length="466" mass="49892">MDVISNIVAKVNSILWDYLLIIMLCGSGIYFTLRLKFVQIAKFKDGWNRTFGSLSLKGKAADKEGMSSFQSLATAIAAQVGTGNLAGAATALIAGGPGAIFWMWVSAFFGMATIFVEASLGQKYKTTTEDGHVIGGPAYYITAAYKGAFGKFLAALFAIFIILALGFMGNMVQSNSISGAFVNAFPQIKPIYVGIVCAIISAFIFIGGLRRIASFTEKIVPIMALFYIIGSVIIIIMNIKNLPSSIALIFTAAFNPQAVIGGGLGIGIQQAMRFGVARGLFSNEAGMGSTPHAHALAKVKHPCEQGVVAMIGVFFDTFVVVTLTALVILTSDILQTKIYPLESAALIPEALKGVGLPQEAFRMGFGFFGVIFVAVCLFFFAFTTIVGWYFFGEQNIKYLFGVKAAKIYAILVVGFVLLGSTLKVDLVWALVDTFNGLMVIPNLLGLLALSGVVSVLFKEYNDLNKK</sequence>
<keyword evidence="6 9" id="KW-0769">Symport</keyword>
<keyword evidence="4 9" id="KW-1003">Cell membrane</keyword>
<dbReference type="AlphaFoldDB" id="A0A3B6VPQ4"/>
<comment type="similarity">
    <text evidence="2 9">Belongs to the alanine or glycine:cation symporter (AGCS) (TC 2.A.25) family.</text>
</comment>
<feature type="transmembrane region" description="Helical" evidence="9">
    <location>
        <begin position="191"/>
        <end position="209"/>
    </location>
</feature>
<dbReference type="PRINTS" id="PR00175">
    <property type="entry name" value="NAALASMPORT"/>
</dbReference>
<keyword evidence="8 9" id="KW-0472">Membrane</keyword>
<dbReference type="PROSITE" id="PS00873">
    <property type="entry name" value="NA_ALANINE_SYMP"/>
    <property type="match status" value="1"/>
</dbReference>
<feature type="transmembrane region" description="Helical" evidence="9">
    <location>
        <begin position="152"/>
        <end position="171"/>
    </location>
</feature>
<evidence type="ECO:0000256" key="5">
    <source>
        <dbReference type="ARBA" id="ARBA00022692"/>
    </source>
</evidence>
<feature type="transmembrane region" description="Helical" evidence="9">
    <location>
        <begin position="221"/>
        <end position="239"/>
    </location>
</feature>
<feature type="transmembrane region" description="Helical" evidence="9">
    <location>
        <begin position="72"/>
        <end position="93"/>
    </location>
</feature>
<evidence type="ECO:0000256" key="4">
    <source>
        <dbReference type="ARBA" id="ARBA00022475"/>
    </source>
</evidence>
<keyword evidence="3 9" id="KW-0813">Transport</keyword>
<evidence type="ECO:0000256" key="8">
    <source>
        <dbReference type="ARBA" id="ARBA00023136"/>
    </source>
</evidence>
<evidence type="ECO:0000256" key="6">
    <source>
        <dbReference type="ARBA" id="ARBA00022847"/>
    </source>
</evidence>
<feature type="transmembrane region" description="Helical" evidence="9">
    <location>
        <begin position="307"/>
        <end position="329"/>
    </location>
</feature>
<dbReference type="GeneID" id="56440416"/>
<evidence type="ECO:0000313" key="10">
    <source>
        <dbReference type="EMBL" id="AGA66422.1"/>
    </source>
</evidence>
<dbReference type="EMBL" id="CP002873">
    <property type="protein sequence ID" value="AGA66422.1"/>
    <property type="molecule type" value="Genomic_DNA"/>
</dbReference>
<gene>
    <name evidence="10" type="ORF">BPP43_05890</name>
</gene>
<feature type="transmembrane region" description="Helical" evidence="9">
    <location>
        <begin position="15"/>
        <end position="33"/>
    </location>
</feature>
<name>A0A3B6VPQ4_BRAPL</name>
<evidence type="ECO:0000256" key="3">
    <source>
        <dbReference type="ARBA" id="ARBA00022448"/>
    </source>
</evidence>
<evidence type="ECO:0000256" key="2">
    <source>
        <dbReference type="ARBA" id="ARBA00009261"/>
    </source>
</evidence>
<keyword evidence="5 9" id="KW-0812">Transmembrane</keyword>
<dbReference type="FunFam" id="1.20.1740.10:FF:000004">
    <property type="entry name" value="Sodium:alanine symporter family protein"/>
    <property type="match status" value="1"/>
</dbReference>
<dbReference type="GO" id="GO:0005886">
    <property type="term" value="C:plasma membrane"/>
    <property type="evidence" value="ECO:0007669"/>
    <property type="project" value="UniProtKB-SubCell"/>
</dbReference>